<keyword evidence="2" id="KW-0418">Kinase</keyword>
<dbReference type="Gene3D" id="1.20.5.340">
    <property type="match status" value="1"/>
</dbReference>
<sequence length="108" mass="12410">MVNDLNKKLKAESEASNKQKKTHQDLQQRHASLEQSYADLNNKYSELQAARQALQNDLFSIQATLDAEKNTRSQESQQTQELNGLSLQILSSHKVRTKKLTVKDIWDK</sequence>
<gene>
    <name evidence="2" type="ORF">PoB_001377300</name>
</gene>
<keyword evidence="3" id="KW-1185">Reference proteome</keyword>
<protein>
    <submittedName>
        <fullName evidence="2">Rho-associated protein kinase 2</fullName>
    </submittedName>
</protein>
<organism evidence="2 3">
    <name type="scientific">Plakobranchus ocellatus</name>
    <dbReference type="NCBI Taxonomy" id="259542"/>
    <lineage>
        <taxon>Eukaryota</taxon>
        <taxon>Metazoa</taxon>
        <taxon>Spiralia</taxon>
        <taxon>Lophotrochozoa</taxon>
        <taxon>Mollusca</taxon>
        <taxon>Gastropoda</taxon>
        <taxon>Heterobranchia</taxon>
        <taxon>Euthyneura</taxon>
        <taxon>Panpulmonata</taxon>
        <taxon>Sacoglossa</taxon>
        <taxon>Placobranchoidea</taxon>
        <taxon>Plakobranchidae</taxon>
        <taxon>Plakobranchus</taxon>
    </lineage>
</organism>
<dbReference type="EMBL" id="BLXT01001682">
    <property type="protein sequence ID" value="GFN87267.1"/>
    <property type="molecule type" value="Genomic_DNA"/>
</dbReference>
<evidence type="ECO:0000313" key="3">
    <source>
        <dbReference type="Proteomes" id="UP000735302"/>
    </source>
</evidence>
<dbReference type="GO" id="GO:0016301">
    <property type="term" value="F:kinase activity"/>
    <property type="evidence" value="ECO:0007669"/>
    <property type="project" value="UniProtKB-KW"/>
</dbReference>
<keyword evidence="2" id="KW-0808">Transferase</keyword>
<reference evidence="2 3" key="1">
    <citation type="journal article" date="2021" name="Elife">
        <title>Chloroplast acquisition without the gene transfer in kleptoplastic sea slugs, Plakobranchus ocellatus.</title>
        <authorList>
            <person name="Maeda T."/>
            <person name="Takahashi S."/>
            <person name="Yoshida T."/>
            <person name="Shimamura S."/>
            <person name="Takaki Y."/>
            <person name="Nagai Y."/>
            <person name="Toyoda A."/>
            <person name="Suzuki Y."/>
            <person name="Arimoto A."/>
            <person name="Ishii H."/>
            <person name="Satoh N."/>
            <person name="Nishiyama T."/>
            <person name="Hasebe M."/>
            <person name="Maruyama T."/>
            <person name="Minagawa J."/>
            <person name="Obokata J."/>
            <person name="Shigenobu S."/>
        </authorList>
    </citation>
    <scope>NUCLEOTIDE SEQUENCE [LARGE SCALE GENOMIC DNA]</scope>
</reference>
<feature type="compositionally biased region" description="Basic and acidic residues" evidence="1">
    <location>
        <begin position="1"/>
        <end position="32"/>
    </location>
</feature>
<proteinExistence type="predicted"/>
<dbReference type="AlphaFoldDB" id="A0AAV3YY20"/>
<evidence type="ECO:0000256" key="1">
    <source>
        <dbReference type="SAM" id="MobiDB-lite"/>
    </source>
</evidence>
<comment type="caution">
    <text evidence="2">The sequence shown here is derived from an EMBL/GenBank/DDBJ whole genome shotgun (WGS) entry which is preliminary data.</text>
</comment>
<dbReference type="Proteomes" id="UP000735302">
    <property type="component" value="Unassembled WGS sequence"/>
</dbReference>
<accession>A0AAV3YY20</accession>
<name>A0AAV3YY20_9GAST</name>
<evidence type="ECO:0000313" key="2">
    <source>
        <dbReference type="EMBL" id="GFN87267.1"/>
    </source>
</evidence>
<feature type="region of interest" description="Disordered" evidence="1">
    <location>
        <begin position="1"/>
        <end position="34"/>
    </location>
</feature>